<dbReference type="EMBL" id="JAEAOA010001170">
    <property type="protein sequence ID" value="KAK3596404.1"/>
    <property type="molecule type" value="Genomic_DNA"/>
</dbReference>
<evidence type="ECO:0000313" key="2">
    <source>
        <dbReference type="EMBL" id="KAK3596404.1"/>
    </source>
</evidence>
<feature type="domain" description="Mutator-like transposase" evidence="1">
    <location>
        <begin position="4"/>
        <end position="164"/>
    </location>
</feature>
<dbReference type="AlphaFoldDB" id="A0AAE0SRF8"/>
<evidence type="ECO:0000313" key="3">
    <source>
        <dbReference type="Proteomes" id="UP001195483"/>
    </source>
</evidence>
<dbReference type="Pfam" id="PF20700">
    <property type="entry name" value="Mutator"/>
    <property type="match status" value="1"/>
</dbReference>
<proteinExistence type="predicted"/>
<reference evidence="2" key="2">
    <citation type="journal article" date="2021" name="Genome Biol. Evol.">
        <title>Developing a high-quality reference genome for a parasitic bivalve with doubly uniparental inheritance (Bivalvia: Unionida).</title>
        <authorList>
            <person name="Smith C.H."/>
        </authorList>
    </citation>
    <scope>NUCLEOTIDE SEQUENCE</scope>
    <source>
        <strain evidence="2">CHS0354</strain>
        <tissue evidence="2">Mantle</tissue>
    </source>
</reference>
<evidence type="ECO:0000259" key="1">
    <source>
        <dbReference type="Pfam" id="PF20700"/>
    </source>
</evidence>
<keyword evidence="3" id="KW-1185">Reference proteome</keyword>
<name>A0AAE0SRF8_9BIVA</name>
<protein>
    <recommendedName>
        <fullName evidence="1">Mutator-like transposase domain-containing protein</fullName>
    </recommendedName>
</protein>
<comment type="caution">
    <text evidence="2">The sequence shown here is derived from an EMBL/GenBank/DDBJ whole genome shotgun (WGS) entry which is preliminary data.</text>
</comment>
<reference evidence="2" key="1">
    <citation type="journal article" date="2021" name="Genome Biol. Evol.">
        <title>A High-Quality Reference Genome for a Parasitic Bivalve with Doubly Uniparental Inheritance (Bivalvia: Unionida).</title>
        <authorList>
            <person name="Smith C.H."/>
        </authorList>
    </citation>
    <scope>NUCLEOTIDE SEQUENCE</scope>
    <source>
        <strain evidence="2">CHS0354</strain>
    </source>
</reference>
<reference evidence="2" key="3">
    <citation type="submission" date="2023-05" db="EMBL/GenBank/DDBJ databases">
        <authorList>
            <person name="Smith C.H."/>
        </authorList>
    </citation>
    <scope>NUCLEOTIDE SEQUENCE</scope>
    <source>
        <strain evidence="2">CHS0354</strain>
        <tissue evidence="2">Mantle</tissue>
    </source>
</reference>
<organism evidence="2 3">
    <name type="scientific">Potamilus streckersoni</name>
    <dbReference type="NCBI Taxonomy" id="2493646"/>
    <lineage>
        <taxon>Eukaryota</taxon>
        <taxon>Metazoa</taxon>
        <taxon>Spiralia</taxon>
        <taxon>Lophotrochozoa</taxon>
        <taxon>Mollusca</taxon>
        <taxon>Bivalvia</taxon>
        <taxon>Autobranchia</taxon>
        <taxon>Heteroconchia</taxon>
        <taxon>Palaeoheterodonta</taxon>
        <taxon>Unionida</taxon>
        <taxon>Unionoidea</taxon>
        <taxon>Unionidae</taxon>
        <taxon>Ambleminae</taxon>
        <taxon>Lampsilini</taxon>
        <taxon>Potamilus</taxon>
    </lineage>
</organism>
<dbReference type="InterPro" id="IPR049012">
    <property type="entry name" value="Mutator_transp_dom"/>
</dbReference>
<sequence>MTNKTCDCTANISMETNIGDEETLASECLLNLKEDNFEVRDITTDPDTSSYGAAVKLYNEGFTHTILKNFIDTRHFSENHRKYIKRCPNLVHMIPGLTKAARQKMRDRFAIDLTQRCQVEFENAFNKLNGNTDRVKSCLSYSVDAIVQCYQGDHSLCTDNSYACKGDWLEKSPYLPFSFKEHVTKQSEGILRDCINYRLGPLNLEKTKFNTNSQKVEAANRVLRRSLPRNITWTRNFPGRAHSAVHSLNNGPGESILKLCNAIGCSIKSGTRVAQTLAQEQKFFTRYKAYK</sequence>
<dbReference type="Proteomes" id="UP001195483">
    <property type="component" value="Unassembled WGS sequence"/>
</dbReference>
<accession>A0AAE0SRF8</accession>
<gene>
    <name evidence="2" type="ORF">CHS0354_019003</name>
</gene>